<reference evidence="3" key="1">
    <citation type="journal article" date="2021" name="Sci. Rep.">
        <title>Diploid genomic architecture of Nitzschia inconspicua, an elite biomass production diatom.</title>
        <authorList>
            <person name="Oliver A."/>
            <person name="Podell S."/>
            <person name="Pinowska A."/>
            <person name="Traller J.C."/>
            <person name="Smith S.R."/>
            <person name="McClure R."/>
            <person name="Beliaev A."/>
            <person name="Bohutskyi P."/>
            <person name="Hill E.A."/>
            <person name="Rabines A."/>
            <person name="Zheng H."/>
            <person name="Allen L.Z."/>
            <person name="Kuo A."/>
            <person name="Grigoriev I.V."/>
            <person name="Allen A.E."/>
            <person name="Hazlebeck D."/>
            <person name="Allen E.E."/>
        </authorList>
    </citation>
    <scope>NUCLEOTIDE SEQUENCE</scope>
    <source>
        <strain evidence="3">Hildebrandi</strain>
    </source>
</reference>
<feature type="region of interest" description="Disordered" evidence="1">
    <location>
        <begin position="194"/>
        <end position="234"/>
    </location>
</feature>
<protein>
    <recommendedName>
        <fullName evidence="2">DUF6824 domain-containing protein</fullName>
    </recommendedName>
</protein>
<organism evidence="3 4">
    <name type="scientific">Nitzschia inconspicua</name>
    <dbReference type="NCBI Taxonomy" id="303405"/>
    <lineage>
        <taxon>Eukaryota</taxon>
        <taxon>Sar</taxon>
        <taxon>Stramenopiles</taxon>
        <taxon>Ochrophyta</taxon>
        <taxon>Bacillariophyta</taxon>
        <taxon>Bacillariophyceae</taxon>
        <taxon>Bacillariophycidae</taxon>
        <taxon>Bacillariales</taxon>
        <taxon>Bacillariaceae</taxon>
        <taxon>Nitzschia</taxon>
    </lineage>
</organism>
<gene>
    <name evidence="3" type="ORF">IV203_026850</name>
</gene>
<dbReference type="EMBL" id="JAGRRH010000010">
    <property type="protein sequence ID" value="KAG7363489.1"/>
    <property type="molecule type" value="Genomic_DNA"/>
</dbReference>
<dbReference type="OrthoDB" id="48019at2759"/>
<reference evidence="3" key="2">
    <citation type="submission" date="2021-04" db="EMBL/GenBank/DDBJ databases">
        <authorList>
            <person name="Podell S."/>
        </authorList>
    </citation>
    <scope>NUCLEOTIDE SEQUENCE</scope>
    <source>
        <strain evidence="3">Hildebrandi</strain>
    </source>
</reference>
<feature type="domain" description="DUF6824" evidence="2">
    <location>
        <begin position="69"/>
        <end position="155"/>
    </location>
</feature>
<feature type="compositionally biased region" description="Basic and acidic residues" evidence="1">
    <location>
        <begin position="203"/>
        <end position="219"/>
    </location>
</feature>
<evidence type="ECO:0000313" key="4">
    <source>
        <dbReference type="Proteomes" id="UP000693970"/>
    </source>
</evidence>
<evidence type="ECO:0000256" key="1">
    <source>
        <dbReference type="SAM" id="MobiDB-lite"/>
    </source>
</evidence>
<keyword evidence="4" id="KW-1185">Reference proteome</keyword>
<sequence length="440" mass="48966">MHVVATMEMDVSSGSGKDIVDPPESINSNRSRNPILFPMGLNGHAHSQTFRGDDKEDLLPESFEPGDKDVICGRQRENFHHEGNKYFRELIQKNIGPYIGSRTKLEKGDSIIRITKIVNDNSPTGGFVKKDEQTGRWYRIKEIEARDKVGHAIRKAVQRLEDTMPAKADRLRREFATCSARAVFESAESSKQEVKVSTKKCKSKSDAKKSAGSKEKKETGIAPEKYGFSEPEKPSLSSLLGYSDRYDPALSSSHQKLGGWKAVASIASSAASYSTSSIPTITQRVTSANAAHAVAPLGIATSPQQYLSQGLSGMATRSLMPSTYHHFLALRLRERRSQDELALIRALKQQQEEKIRREIEYCSGSLLPVANTGDPAINMLPWRQATMGNPLFLAQHLQLQYQSRLTPPVATDTFSDRSSQISRLTSEFLKKERKDEEATH</sequence>
<accession>A0A9K3LKG6</accession>
<name>A0A9K3LKG6_9STRA</name>
<evidence type="ECO:0000259" key="2">
    <source>
        <dbReference type="Pfam" id="PF20710"/>
    </source>
</evidence>
<comment type="caution">
    <text evidence="3">The sequence shown here is derived from an EMBL/GenBank/DDBJ whole genome shotgun (WGS) entry which is preliminary data.</text>
</comment>
<dbReference type="AlphaFoldDB" id="A0A9K3LKG6"/>
<proteinExistence type="predicted"/>
<feature type="region of interest" description="Disordered" evidence="1">
    <location>
        <begin position="1"/>
        <end position="66"/>
    </location>
</feature>
<dbReference type="InterPro" id="IPR049227">
    <property type="entry name" value="DUF6824"/>
</dbReference>
<dbReference type="Pfam" id="PF20710">
    <property type="entry name" value="DUF6824"/>
    <property type="match status" value="1"/>
</dbReference>
<dbReference type="Proteomes" id="UP000693970">
    <property type="component" value="Unassembled WGS sequence"/>
</dbReference>
<evidence type="ECO:0000313" key="3">
    <source>
        <dbReference type="EMBL" id="KAG7363489.1"/>
    </source>
</evidence>